<reference evidence="2" key="1">
    <citation type="submission" date="2022-11" db="UniProtKB">
        <authorList>
            <consortium name="WormBaseParasite"/>
        </authorList>
    </citation>
    <scope>IDENTIFICATION</scope>
</reference>
<dbReference type="Proteomes" id="UP000887579">
    <property type="component" value="Unplaced"/>
</dbReference>
<proteinExistence type="predicted"/>
<evidence type="ECO:0000313" key="2">
    <source>
        <dbReference type="WBParaSite" id="ES5_v2.g7190.t1"/>
    </source>
</evidence>
<organism evidence="1 2">
    <name type="scientific">Panagrolaimus sp. ES5</name>
    <dbReference type="NCBI Taxonomy" id="591445"/>
    <lineage>
        <taxon>Eukaryota</taxon>
        <taxon>Metazoa</taxon>
        <taxon>Ecdysozoa</taxon>
        <taxon>Nematoda</taxon>
        <taxon>Chromadorea</taxon>
        <taxon>Rhabditida</taxon>
        <taxon>Tylenchina</taxon>
        <taxon>Panagrolaimomorpha</taxon>
        <taxon>Panagrolaimoidea</taxon>
        <taxon>Panagrolaimidae</taxon>
        <taxon>Panagrolaimus</taxon>
    </lineage>
</organism>
<accession>A0AC34GR91</accession>
<protein>
    <submittedName>
        <fullName evidence="2">Uncharacterized protein</fullName>
    </submittedName>
</protein>
<evidence type="ECO:0000313" key="1">
    <source>
        <dbReference type="Proteomes" id="UP000887579"/>
    </source>
</evidence>
<sequence length="465" mass="53064">MKPSKFLSTSFLYNNGDDEEEDEIRKPKSINNSTLSIHIAAYENSIEASNDADYDENEGLKKKCEKLVLNKKWKNVKQFINPSSASTSENPFQFPRQQENEENSTPELFQFKASQRLLNPNAVKSDKENDPPSTSQKATQKRIFERELQKEVKVKEGFEKFFNCEPKTRAYNHKLMEETHQLYEDNKAKITYLKMQIDRLTIQEQSNGENVQSKSDAAIDDLLYRLHPEEKIDLIRLALKKYMNSLPSESPKRLQIRKEIDPRSNDIRFSSPASYGCSTYGDTTPKASFIPRHFVDRRSGPPMPTLAVSGTLELNIHGVLDLIGDIPGRTNRGAVTSVAGGNCYSDLGIFKTAKTTSQNARGLLNDEVYAILRIDNHIVAQTDAKHAGKQCWNHKTSINLDRVRELEVEIYYRDYRSMCAFAVLKLGNLIEIQERKESTGITLPLEPQGAIFFEFAYFDPVVSRK</sequence>
<dbReference type="WBParaSite" id="ES5_v2.g7190.t1">
    <property type="protein sequence ID" value="ES5_v2.g7190.t1"/>
    <property type="gene ID" value="ES5_v2.g7190"/>
</dbReference>
<name>A0AC34GR91_9BILA</name>